<dbReference type="InterPro" id="IPR052896">
    <property type="entry name" value="GGT-like_enzyme"/>
</dbReference>
<feature type="region of interest" description="Disordered" evidence="1">
    <location>
        <begin position="87"/>
        <end position="111"/>
    </location>
</feature>
<organism evidence="2 3">
    <name type="scientific">Trichonephila inaurata madagascariensis</name>
    <dbReference type="NCBI Taxonomy" id="2747483"/>
    <lineage>
        <taxon>Eukaryota</taxon>
        <taxon>Metazoa</taxon>
        <taxon>Ecdysozoa</taxon>
        <taxon>Arthropoda</taxon>
        <taxon>Chelicerata</taxon>
        <taxon>Arachnida</taxon>
        <taxon>Araneae</taxon>
        <taxon>Araneomorphae</taxon>
        <taxon>Entelegynae</taxon>
        <taxon>Araneoidea</taxon>
        <taxon>Nephilidae</taxon>
        <taxon>Trichonephila</taxon>
        <taxon>Trichonephila inaurata</taxon>
    </lineage>
</organism>
<dbReference type="InterPro" id="IPR029055">
    <property type="entry name" value="Ntn_hydrolases_N"/>
</dbReference>
<evidence type="ECO:0000313" key="2">
    <source>
        <dbReference type="EMBL" id="GFY65658.1"/>
    </source>
</evidence>
<name>A0A8X7CDX1_9ARAC</name>
<keyword evidence="2" id="KW-0378">Hydrolase</keyword>
<gene>
    <name evidence="2" type="primary">ywrD_2</name>
    <name evidence="2" type="ORF">TNIN_372641</name>
</gene>
<dbReference type="SUPFAM" id="SSF56235">
    <property type="entry name" value="N-terminal nucleophile aminohydrolases (Ntn hydrolases)"/>
    <property type="match status" value="1"/>
</dbReference>
<dbReference type="AlphaFoldDB" id="A0A8X7CDX1"/>
<accession>A0A8X7CDX1</accession>
<dbReference type="Gene3D" id="3.60.20.40">
    <property type="match status" value="1"/>
</dbReference>
<feature type="compositionally biased region" description="Low complexity" evidence="1">
    <location>
        <begin position="87"/>
        <end position="98"/>
    </location>
</feature>
<dbReference type="Proteomes" id="UP000886998">
    <property type="component" value="Unassembled WGS sequence"/>
</dbReference>
<reference evidence="2" key="1">
    <citation type="submission" date="2020-08" db="EMBL/GenBank/DDBJ databases">
        <title>Multicomponent nature underlies the extraordinary mechanical properties of spider dragline silk.</title>
        <authorList>
            <person name="Kono N."/>
            <person name="Nakamura H."/>
            <person name="Mori M."/>
            <person name="Yoshida Y."/>
            <person name="Ohtoshi R."/>
            <person name="Malay A.D."/>
            <person name="Moran D.A.P."/>
            <person name="Tomita M."/>
            <person name="Numata K."/>
            <person name="Arakawa K."/>
        </authorList>
    </citation>
    <scope>NUCLEOTIDE SEQUENCE</scope>
</reference>
<comment type="caution">
    <text evidence="2">The sequence shown here is derived from an EMBL/GenBank/DDBJ whole genome shotgun (WGS) entry which is preliminary data.</text>
</comment>
<keyword evidence="3" id="KW-1185">Reference proteome</keyword>
<dbReference type="EMBL" id="BMAV01015617">
    <property type="protein sequence ID" value="GFY65658.1"/>
    <property type="molecule type" value="Genomic_DNA"/>
</dbReference>
<dbReference type="PANTHER" id="PTHR43881:SF1">
    <property type="entry name" value="GAMMA-GLUTAMYLTRANSPEPTIDASE (AFU_ORTHOLOGUE AFUA_4G13580)"/>
    <property type="match status" value="1"/>
</dbReference>
<sequence length="111" mass="12263">MKSLLQVHLLTRNSFSENYRMSTQAMAFEKGGKWGSLQGLCLEGGIDPAIVPQLESKGHNCRYFSGYKREVFGKGHVIARSRLFNPSSASRSSQSWWAGADPRSDGCAMGF</sequence>
<dbReference type="OrthoDB" id="2015213at2759"/>
<dbReference type="GO" id="GO:0016787">
    <property type="term" value="F:hydrolase activity"/>
    <property type="evidence" value="ECO:0007669"/>
    <property type="project" value="UniProtKB-KW"/>
</dbReference>
<dbReference type="InterPro" id="IPR043137">
    <property type="entry name" value="GGT_ssub_C"/>
</dbReference>
<dbReference type="PANTHER" id="PTHR43881">
    <property type="entry name" value="GAMMA-GLUTAMYLTRANSPEPTIDASE (AFU_ORTHOLOGUE AFUA_4G13580)"/>
    <property type="match status" value="1"/>
</dbReference>
<protein>
    <submittedName>
        <fullName evidence="2">Glutathione hydrolase-like YwrD proenzyme</fullName>
    </submittedName>
</protein>
<evidence type="ECO:0000313" key="3">
    <source>
        <dbReference type="Proteomes" id="UP000886998"/>
    </source>
</evidence>
<evidence type="ECO:0000256" key="1">
    <source>
        <dbReference type="SAM" id="MobiDB-lite"/>
    </source>
</evidence>
<proteinExistence type="predicted"/>